<reference evidence="1 2" key="1">
    <citation type="submission" date="2016-10" db="EMBL/GenBank/DDBJ databases">
        <authorList>
            <person name="de Groot N.N."/>
        </authorList>
    </citation>
    <scope>NUCLEOTIDE SEQUENCE [LARGE SCALE GENOMIC DNA]</scope>
    <source>
        <strain evidence="1 2">RK1</strain>
    </source>
</reference>
<gene>
    <name evidence="1" type="ORF">SAMN05444682_107202</name>
</gene>
<dbReference type="RefSeq" id="WP_090628222.1">
    <property type="nucleotide sequence ID" value="NZ_FOQO01000007.1"/>
</dbReference>
<protein>
    <submittedName>
        <fullName evidence="1">Uncharacterized protein</fullName>
    </submittedName>
</protein>
<evidence type="ECO:0000313" key="1">
    <source>
        <dbReference type="EMBL" id="SFJ08499.1"/>
    </source>
</evidence>
<dbReference type="Gene3D" id="1.10.1470.10">
    <property type="entry name" value="YjbJ"/>
    <property type="match status" value="1"/>
</dbReference>
<dbReference type="Proteomes" id="UP000198670">
    <property type="component" value="Unassembled WGS sequence"/>
</dbReference>
<dbReference type="STRING" id="1477437.SAMN05444682_107202"/>
<sequence length="71" mass="8511">MATISITPEEWRILKEKFRRKYNHLSDEDLAFEQGKEDELISRLANRVKRTRDYVLFTLKKGLVDLESNRV</sequence>
<dbReference type="InterPro" id="IPR036629">
    <property type="entry name" value="YjbJ_sf"/>
</dbReference>
<accession>A0A1I3NH38</accession>
<evidence type="ECO:0000313" key="2">
    <source>
        <dbReference type="Proteomes" id="UP000198670"/>
    </source>
</evidence>
<keyword evidence="2" id="KW-1185">Reference proteome</keyword>
<dbReference type="EMBL" id="FOQO01000007">
    <property type="protein sequence ID" value="SFJ08499.1"/>
    <property type="molecule type" value="Genomic_DNA"/>
</dbReference>
<dbReference type="OrthoDB" id="770226at2"/>
<dbReference type="AlphaFoldDB" id="A0A1I3NH38"/>
<proteinExistence type="predicted"/>
<name>A0A1I3NH38_9SPHI</name>
<organism evidence="1 2">
    <name type="scientific">Parapedobacter indicus</name>
    <dbReference type="NCBI Taxonomy" id="1477437"/>
    <lineage>
        <taxon>Bacteria</taxon>
        <taxon>Pseudomonadati</taxon>
        <taxon>Bacteroidota</taxon>
        <taxon>Sphingobacteriia</taxon>
        <taxon>Sphingobacteriales</taxon>
        <taxon>Sphingobacteriaceae</taxon>
        <taxon>Parapedobacter</taxon>
    </lineage>
</organism>